<keyword evidence="5" id="KW-0004">4Fe-4S</keyword>
<name>A0A087HIK7_ARAAL</name>
<dbReference type="GO" id="GO:0010181">
    <property type="term" value="F:FMN binding"/>
    <property type="evidence" value="ECO:0007669"/>
    <property type="project" value="InterPro"/>
</dbReference>
<evidence type="ECO:0000256" key="3">
    <source>
        <dbReference type="ARBA" id="ARBA00010115"/>
    </source>
</evidence>
<comment type="catalytic activity">
    <reaction evidence="14">
        <text>N(1)-methylguanosine(37) in tRNA(Phe) + pyruvate + S-adenosyl-L-methionine = 4-demethylwyosine(37) in tRNA(Phe) + 5'-deoxyadenosine + L-methionine + CO2 + H2O</text>
        <dbReference type="Rhea" id="RHEA:36347"/>
        <dbReference type="Rhea" id="RHEA-COMP:10164"/>
        <dbReference type="Rhea" id="RHEA-COMP:10165"/>
        <dbReference type="ChEBI" id="CHEBI:15361"/>
        <dbReference type="ChEBI" id="CHEBI:15377"/>
        <dbReference type="ChEBI" id="CHEBI:16526"/>
        <dbReference type="ChEBI" id="CHEBI:17319"/>
        <dbReference type="ChEBI" id="CHEBI:57844"/>
        <dbReference type="ChEBI" id="CHEBI:59789"/>
        <dbReference type="ChEBI" id="CHEBI:64315"/>
        <dbReference type="ChEBI" id="CHEBI:73542"/>
        <dbReference type="EC" id="4.1.3.44"/>
    </reaction>
</comment>
<evidence type="ECO:0000256" key="2">
    <source>
        <dbReference type="ARBA" id="ARBA00004797"/>
    </source>
</evidence>
<evidence type="ECO:0000313" key="18">
    <source>
        <dbReference type="Proteomes" id="UP000029120"/>
    </source>
</evidence>
<dbReference type="Pfam" id="PF00258">
    <property type="entry name" value="Flavodoxin_1"/>
    <property type="match status" value="1"/>
</dbReference>
<dbReference type="SFLD" id="SFLDF00284">
    <property type="entry name" value="tRNA_wybutosine-synthesizing"/>
    <property type="match status" value="1"/>
</dbReference>
<protein>
    <recommendedName>
        <fullName evidence="4">tRNA 4-demethylwyosine synthase (AdoMet-dependent)</fullName>
        <ecNumber evidence="4">4.1.3.44</ecNumber>
    </recommendedName>
</protein>
<evidence type="ECO:0000256" key="10">
    <source>
        <dbReference type="ARBA" id="ARBA00023004"/>
    </source>
</evidence>
<comment type="function">
    <text evidence="13">Probable component of the wybutosine biosynthesis pathway. Wybutosine is a hyper modified guanosine with a tricyclic base found at the 3'-position adjacent to the anticodon of eukaryotic phenylalanine tRNA. Catalyzes the condensation of N-methylguanine with 2 carbon atoms from pyruvate to form the tricyclic 4-demethylwyosine, an intermediate in wybutosine biosynthesis.</text>
</comment>
<dbReference type="InterPro" id="IPR008254">
    <property type="entry name" value="Flavodoxin/NO_synth"/>
</dbReference>
<comment type="similarity">
    <text evidence="3">Belongs to the TYW1 family.</text>
</comment>
<dbReference type="EMBL" id="CM002870">
    <property type="protein sequence ID" value="KFK41959.1"/>
    <property type="molecule type" value="Genomic_DNA"/>
</dbReference>
<dbReference type="Gene3D" id="3.20.20.70">
    <property type="entry name" value="Aldolase class I"/>
    <property type="match status" value="1"/>
</dbReference>
<accession>A0A087HIK7</accession>
<keyword evidence="9" id="KW-0547">Nucleotide-binding</keyword>
<sequence>MATSSSIRVRLAFVALLSATTFYCLHKYRRLKRLKNFSLNPSIAQTSKSTRGKIFFVSETGTAKALAQRLHELFESNGIAFDLVDPRSYEPEDLPKETLVIFVASTWDGGKPPQNGEFLVNWLSESAEDFRVGSLLLSDCRFAVFGVGSRGYGESYNAVAKELSSRMIGLGGVEMIPVGDGDVDDGELDGVFQGWCDGVVRALKGGSGEETNGVLLNGGVESDGEYVDTTDEEDEDVDNGDIVDLEDIAGKAPSRKNGVVVKKSNGDGKKEMVTPVIRASLTKQGYKIIGSHSGVKICRWTKSQLRGRGGCYKHSFYGIESHRCMETTPSLACANKCVFCWRHHTNPVGKSWQWKMDDPKEIVKGALDLHTKMIKQMKGVPGVTPERLQEGLTPRHCALSLVGEPIMYPEINALVDELHGKRISTFLVTNAQFPEKILMMKPITQLYVSVDAATKESLKAIDRPLFADFWERFIDSLKALQEKQQRTVYRLTLVKGWNTEELDAYFNLFSIGKPDFIEIKGVTYCGTSATSKLTMENVPWHADVKAFSEALSVKSKGEYEVACEHAHSCCVLLGRTDKFKVNGKWHTWIDYEKFHDLVASGEPFTSTDYMAETPSWAVYGAEEGGFDPEQLRYKKERHHHPKPQAQAVLA</sequence>
<evidence type="ECO:0000256" key="4">
    <source>
        <dbReference type="ARBA" id="ARBA00012821"/>
    </source>
</evidence>
<dbReference type="PANTHER" id="PTHR13930">
    <property type="entry name" value="S-ADENOSYL-L-METHIONINE-DEPENDENT TRNA 4-DEMETHYLWYOSINE SYNTHASE"/>
    <property type="match status" value="1"/>
</dbReference>
<dbReference type="InterPro" id="IPR034556">
    <property type="entry name" value="tRNA_wybutosine-synthase"/>
</dbReference>
<feature type="domain" description="Radical SAM core" evidence="16">
    <location>
        <begin position="317"/>
        <end position="560"/>
    </location>
</feature>
<gene>
    <name evidence="17" type="ordered locus">AALP_Aa2g194100</name>
</gene>
<keyword evidence="6" id="KW-0949">S-adenosyl-L-methionine</keyword>
<keyword evidence="18" id="KW-1185">Reference proteome</keyword>
<evidence type="ECO:0000259" key="15">
    <source>
        <dbReference type="PROSITE" id="PS50902"/>
    </source>
</evidence>
<evidence type="ECO:0000256" key="12">
    <source>
        <dbReference type="ARBA" id="ARBA00023239"/>
    </source>
</evidence>
<dbReference type="OrthoDB" id="271553at2759"/>
<evidence type="ECO:0000256" key="1">
    <source>
        <dbReference type="ARBA" id="ARBA00001966"/>
    </source>
</evidence>
<proteinExistence type="inferred from homology"/>
<evidence type="ECO:0000256" key="8">
    <source>
        <dbReference type="ARBA" id="ARBA00022723"/>
    </source>
</evidence>
<dbReference type="GO" id="GO:0051539">
    <property type="term" value="F:4 iron, 4 sulfur cluster binding"/>
    <property type="evidence" value="ECO:0007669"/>
    <property type="project" value="UniProtKB-KW"/>
</dbReference>
<dbReference type="InterPro" id="IPR029039">
    <property type="entry name" value="Flavoprotein-like_sf"/>
</dbReference>
<dbReference type="InterPro" id="IPR058240">
    <property type="entry name" value="rSAM_sf"/>
</dbReference>
<dbReference type="EC" id="4.1.3.44" evidence="4"/>
<keyword evidence="10" id="KW-0408">Iron</keyword>
<dbReference type="CDD" id="cd01335">
    <property type="entry name" value="Radical_SAM"/>
    <property type="match status" value="1"/>
</dbReference>
<dbReference type="Pfam" id="PF04055">
    <property type="entry name" value="Radical_SAM"/>
    <property type="match status" value="1"/>
</dbReference>
<comment type="cofactor">
    <cofactor evidence="1">
        <name>[4Fe-4S] cluster</name>
        <dbReference type="ChEBI" id="CHEBI:49883"/>
    </cofactor>
</comment>
<keyword evidence="12" id="KW-0456">Lyase</keyword>
<evidence type="ECO:0000256" key="6">
    <source>
        <dbReference type="ARBA" id="ARBA00022691"/>
    </source>
</evidence>
<dbReference type="SFLD" id="SFLDS00029">
    <property type="entry name" value="Radical_SAM"/>
    <property type="match status" value="1"/>
</dbReference>
<evidence type="ECO:0000256" key="9">
    <source>
        <dbReference type="ARBA" id="ARBA00022741"/>
    </source>
</evidence>
<dbReference type="Pfam" id="PF08608">
    <property type="entry name" value="Wyosine_form"/>
    <property type="match status" value="1"/>
</dbReference>
<dbReference type="SFLD" id="SFLDG01071">
    <property type="entry name" value="tRNA_wybutosine-synthesizing"/>
    <property type="match status" value="1"/>
</dbReference>
<evidence type="ECO:0000256" key="5">
    <source>
        <dbReference type="ARBA" id="ARBA00022485"/>
    </source>
</evidence>
<evidence type="ECO:0000256" key="14">
    <source>
        <dbReference type="ARBA" id="ARBA00049466"/>
    </source>
</evidence>
<dbReference type="AlphaFoldDB" id="A0A087HIK7"/>
<dbReference type="InterPro" id="IPR013917">
    <property type="entry name" value="tRNA_wybutosine-synth"/>
</dbReference>
<dbReference type="PROSITE" id="PS51918">
    <property type="entry name" value="RADICAL_SAM"/>
    <property type="match status" value="1"/>
</dbReference>
<dbReference type="UniPathway" id="UPA00375"/>
<feature type="domain" description="Flavodoxin-like" evidence="15">
    <location>
        <begin position="52"/>
        <end position="200"/>
    </location>
</feature>
<keyword evidence="7" id="KW-0819">tRNA processing</keyword>
<evidence type="ECO:0000256" key="11">
    <source>
        <dbReference type="ARBA" id="ARBA00023014"/>
    </source>
</evidence>
<dbReference type="Gene3D" id="3.40.50.360">
    <property type="match status" value="1"/>
</dbReference>
<dbReference type="SUPFAM" id="SSF52218">
    <property type="entry name" value="Flavoproteins"/>
    <property type="match status" value="1"/>
</dbReference>
<dbReference type="FunFam" id="3.20.20.70:FF:000196">
    <property type="entry name" value="S-adenosyl-L-methionine-dependent tRNA 4-demethylwyosine synthase"/>
    <property type="match status" value="1"/>
</dbReference>
<dbReference type="PROSITE" id="PS50902">
    <property type="entry name" value="FLAVODOXIN_LIKE"/>
    <property type="match status" value="1"/>
</dbReference>
<dbReference type="PANTHER" id="PTHR13930:SF0">
    <property type="entry name" value="S-ADENOSYL-L-METHIONINE-DEPENDENT TRNA 4-DEMETHYLWYOSINE SYNTHASE TYW1-RELATED"/>
    <property type="match status" value="1"/>
</dbReference>
<keyword evidence="8" id="KW-0479">Metal-binding</keyword>
<dbReference type="GO" id="GO:0046872">
    <property type="term" value="F:metal ion binding"/>
    <property type="evidence" value="ECO:0007669"/>
    <property type="project" value="UniProtKB-KW"/>
</dbReference>
<organism evidence="17 18">
    <name type="scientific">Arabis alpina</name>
    <name type="common">Alpine rock-cress</name>
    <dbReference type="NCBI Taxonomy" id="50452"/>
    <lineage>
        <taxon>Eukaryota</taxon>
        <taxon>Viridiplantae</taxon>
        <taxon>Streptophyta</taxon>
        <taxon>Embryophyta</taxon>
        <taxon>Tracheophyta</taxon>
        <taxon>Spermatophyta</taxon>
        <taxon>Magnoliopsida</taxon>
        <taxon>eudicotyledons</taxon>
        <taxon>Gunneridae</taxon>
        <taxon>Pentapetalae</taxon>
        <taxon>rosids</taxon>
        <taxon>malvids</taxon>
        <taxon>Brassicales</taxon>
        <taxon>Brassicaceae</taxon>
        <taxon>Arabideae</taxon>
        <taxon>Arabis</taxon>
    </lineage>
</organism>
<reference evidence="18" key="1">
    <citation type="journal article" date="2015" name="Nat. Plants">
        <title>Genome expansion of Arabis alpina linked with retrotransposition and reduced symmetric DNA methylation.</title>
        <authorList>
            <person name="Willing E.M."/>
            <person name="Rawat V."/>
            <person name="Mandakova T."/>
            <person name="Maumus F."/>
            <person name="James G.V."/>
            <person name="Nordstroem K.J."/>
            <person name="Becker C."/>
            <person name="Warthmann N."/>
            <person name="Chica C."/>
            <person name="Szarzynska B."/>
            <person name="Zytnicki M."/>
            <person name="Albani M.C."/>
            <person name="Kiefer C."/>
            <person name="Bergonzi S."/>
            <person name="Castaings L."/>
            <person name="Mateos J.L."/>
            <person name="Berns M.C."/>
            <person name="Bujdoso N."/>
            <person name="Piofczyk T."/>
            <person name="de Lorenzo L."/>
            <person name="Barrero-Sicilia C."/>
            <person name="Mateos I."/>
            <person name="Piednoel M."/>
            <person name="Hagmann J."/>
            <person name="Chen-Min-Tao R."/>
            <person name="Iglesias-Fernandez R."/>
            <person name="Schuster S.C."/>
            <person name="Alonso-Blanco C."/>
            <person name="Roudier F."/>
            <person name="Carbonero P."/>
            <person name="Paz-Ares J."/>
            <person name="Davis S.J."/>
            <person name="Pecinka A."/>
            <person name="Quesneville H."/>
            <person name="Colot V."/>
            <person name="Lysak M.A."/>
            <person name="Weigel D."/>
            <person name="Coupland G."/>
            <person name="Schneeberger K."/>
        </authorList>
    </citation>
    <scope>NUCLEOTIDE SEQUENCE [LARGE SCALE GENOMIC DNA]</scope>
    <source>
        <strain evidence="18">cv. Pajares</strain>
    </source>
</reference>
<dbReference type="GO" id="GO:0031591">
    <property type="term" value="P:wybutosine biosynthetic process"/>
    <property type="evidence" value="ECO:0007669"/>
    <property type="project" value="TreeGrafter"/>
</dbReference>
<keyword evidence="11" id="KW-0411">Iron-sulfur</keyword>
<dbReference type="InterPro" id="IPR007197">
    <property type="entry name" value="rSAM"/>
</dbReference>
<dbReference type="InterPro" id="IPR013785">
    <property type="entry name" value="Aldolase_TIM"/>
</dbReference>
<dbReference type="eggNOG" id="KOG1160">
    <property type="taxonomic scope" value="Eukaryota"/>
</dbReference>
<dbReference type="InterPro" id="IPR001094">
    <property type="entry name" value="Flavdoxin-like"/>
</dbReference>
<dbReference type="GO" id="GO:0102521">
    <property type="term" value="F:tRNA-4-demethylwyosine synthase activity"/>
    <property type="evidence" value="ECO:0007669"/>
    <property type="project" value="UniProtKB-EC"/>
</dbReference>
<comment type="pathway">
    <text evidence="2">tRNA modification; wybutosine-tRNA(Phe) biosynthesis.</text>
</comment>
<evidence type="ECO:0000256" key="7">
    <source>
        <dbReference type="ARBA" id="ARBA00022694"/>
    </source>
</evidence>
<dbReference type="Proteomes" id="UP000029120">
    <property type="component" value="Chromosome 2"/>
</dbReference>
<dbReference type="Gramene" id="KFK41959">
    <property type="protein sequence ID" value="KFK41959"/>
    <property type="gene ID" value="AALP_AA2G194100"/>
</dbReference>
<evidence type="ECO:0000259" key="16">
    <source>
        <dbReference type="PROSITE" id="PS51918"/>
    </source>
</evidence>
<evidence type="ECO:0000256" key="13">
    <source>
        <dbReference type="ARBA" id="ARBA00025368"/>
    </source>
</evidence>
<dbReference type="SUPFAM" id="SSF102114">
    <property type="entry name" value="Radical SAM enzymes"/>
    <property type="match status" value="1"/>
</dbReference>
<dbReference type="OMA" id="TMANIPW"/>
<dbReference type="PRINTS" id="PR00369">
    <property type="entry name" value="FLAVODOXIN"/>
</dbReference>
<evidence type="ECO:0000313" key="17">
    <source>
        <dbReference type="EMBL" id="KFK41959.1"/>
    </source>
</evidence>